<keyword evidence="3" id="KW-1185">Reference proteome</keyword>
<dbReference type="Proteomes" id="UP001219355">
    <property type="component" value="Chromosome 4"/>
</dbReference>
<dbReference type="PANTHER" id="PTHR21310">
    <property type="entry name" value="AMINOGLYCOSIDE PHOSPHOTRANSFERASE-RELATED-RELATED"/>
    <property type="match status" value="1"/>
</dbReference>
<dbReference type="SUPFAM" id="SSF56112">
    <property type="entry name" value="Protein kinase-like (PK-like)"/>
    <property type="match status" value="1"/>
</dbReference>
<dbReference type="PANTHER" id="PTHR21310:SF37">
    <property type="entry name" value="AMINOGLYCOSIDE PHOSPHOTRANSFERASE DOMAIN-CONTAINING PROTEIN"/>
    <property type="match status" value="1"/>
</dbReference>
<evidence type="ECO:0000259" key="1">
    <source>
        <dbReference type="Pfam" id="PF01636"/>
    </source>
</evidence>
<feature type="domain" description="Aminoglycoside phosphotransferase" evidence="1">
    <location>
        <begin position="214"/>
        <end position="254"/>
    </location>
</feature>
<reference evidence="2" key="1">
    <citation type="submission" date="2023-03" db="EMBL/GenBank/DDBJ databases">
        <title>Emydomyces testavorans Genome Sequence.</title>
        <authorList>
            <person name="Hoyer L."/>
        </authorList>
    </citation>
    <scope>NUCLEOTIDE SEQUENCE</scope>
    <source>
        <strain evidence="2">16-2883</strain>
    </source>
</reference>
<evidence type="ECO:0000313" key="3">
    <source>
        <dbReference type="Proteomes" id="UP001219355"/>
    </source>
</evidence>
<dbReference type="InterPro" id="IPR011009">
    <property type="entry name" value="Kinase-like_dom_sf"/>
</dbReference>
<evidence type="ECO:0000313" key="2">
    <source>
        <dbReference type="EMBL" id="WEW60876.1"/>
    </source>
</evidence>
<dbReference type="Gene3D" id="3.90.1200.10">
    <property type="match status" value="1"/>
</dbReference>
<dbReference type="InterPro" id="IPR051678">
    <property type="entry name" value="AGP_Transferase"/>
</dbReference>
<dbReference type="Pfam" id="PF01636">
    <property type="entry name" value="APH"/>
    <property type="match status" value="2"/>
</dbReference>
<name>A0AAF0DP12_9EURO</name>
<proteinExistence type="predicted"/>
<dbReference type="AlphaFoldDB" id="A0AAF0DP12"/>
<sequence>MAMSNLFRSRARQLQHPVNSNSEGEKWIVRIPLMPRLAFPEEKMRGEIATMKYVSEKTKIPVPRIICYSIGYNNILSLPFMLLEYIEGQPLSTQFEFLDDGRKEHVYRQLSCIYLELFQQQFNAIGALTLDEKDEHWVFRANRPLTIAINDQEIGGFDVNRFLPRHQVFKSTIDYVYMLLKAIFNDFHTRRDCIWDEEDAQCYLYSLYAAQGVVMEWVKPEYNHGPFILMHGDIRPSNIIVDDNLNILSVLDWEWSHTVPAQLFVAPSWLTNEELISVSKDPTNISVEIANFRRAMQSKECCDYNPNKLRSSALPLTRLWRSSHKRNPFFLAHGLLKPWYFSHVFLDVLDLDYYGVNRAERINSFYNLDIRKLATETVLRKVKELDTFREELKKLGIEEEQPVEVSTALSSGQQRRLRKFRKQKEELPFKAEPKPEIRQPPVQRWRQCYSKPVKSNVVLEVLRWSMISVITAVSVSYVVAKLRRA</sequence>
<dbReference type="InterPro" id="IPR002575">
    <property type="entry name" value="Aminoglycoside_PTrfase"/>
</dbReference>
<accession>A0AAF0DP12</accession>
<dbReference type="Gene3D" id="3.30.200.20">
    <property type="entry name" value="Phosphorylase Kinase, domain 1"/>
    <property type="match status" value="1"/>
</dbReference>
<dbReference type="EMBL" id="CP120630">
    <property type="protein sequence ID" value="WEW60876.1"/>
    <property type="molecule type" value="Genomic_DNA"/>
</dbReference>
<protein>
    <recommendedName>
        <fullName evidence="1">Aminoglycoside phosphotransferase domain-containing protein</fullName>
    </recommendedName>
</protein>
<gene>
    <name evidence="2" type="ORF">PRK78_006364</name>
</gene>
<feature type="domain" description="Aminoglycoside phosphotransferase" evidence="1">
    <location>
        <begin position="25"/>
        <end position="110"/>
    </location>
</feature>
<organism evidence="2 3">
    <name type="scientific">Emydomyces testavorans</name>
    <dbReference type="NCBI Taxonomy" id="2070801"/>
    <lineage>
        <taxon>Eukaryota</taxon>
        <taxon>Fungi</taxon>
        <taxon>Dikarya</taxon>
        <taxon>Ascomycota</taxon>
        <taxon>Pezizomycotina</taxon>
        <taxon>Eurotiomycetes</taxon>
        <taxon>Eurotiomycetidae</taxon>
        <taxon>Onygenales</taxon>
        <taxon>Nannizziopsiaceae</taxon>
        <taxon>Emydomyces</taxon>
    </lineage>
</organism>